<proteinExistence type="predicted"/>
<dbReference type="GO" id="GO:1904680">
    <property type="term" value="F:peptide transmembrane transporter activity"/>
    <property type="evidence" value="ECO:0007669"/>
    <property type="project" value="InterPro"/>
</dbReference>
<dbReference type="RefSeq" id="WP_194027777.1">
    <property type="nucleotide sequence ID" value="NZ_JADEWZ010000002.1"/>
</dbReference>
<dbReference type="SUPFAM" id="SSF90123">
    <property type="entry name" value="ABC transporter transmembrane region"/>
    <property type="match status" value="1"/>
</dbReference>
<keyword evidence="4" id="KW-0067">ATP-binding</keyword>
<dbReference type="InterPro" id="IPR039421">
    <property type="entry name" value="Type_1_exporter"/>
</dbReference>
<protein>
    <submittedName>
        <fullName evidence="10">Cyclic peptide export ABC transporter</fullName>
    </submittedName>
</protein>
<feature type="domain" description="ABC transmembrane type-1" evidence="9">
    <location>
        <begin position="16"/>
        <end position="300"/>
    </location>
</feature>
<reference evidence="10" key="1">
    <citation type="submission" date="2020-10" db="EMBL/GenBank/DDBJ databases">
        <authorList>
            <person name="Castelo-Branco R."/>
            <person name="Eusebio N."/>
            <person name="Adriana R."/>
            <person name="Vieira A."/>
            <person name="Brugerolle De Fraissinette N."/>
            <person name="Rezende De Castro R."/>
            <person name="Schneider M.P."/>
            <person name="Vasconcelos V."/>
            <person name="Leao P.N."/>
        </authorList>
    </citation>
    <scope>NUCLEOTIDE SEQUENCE</scope>
    <source>
        <strain evidence="10">LEGE 07157</strain>
    </source>
</reference>
<evidence type="ECO:0000256" key="6">
    <source>
        <dbReference type="ARBA" id="ARBA00023136"/>
    </source>
</evidence>
<dbReference type="InterPro" id="IPR005898">
    <property type="entry name" value="Cyc_pep_transpt_SyrD/YojI"/>
</dbReference>
<keyword evidence="2 7" id="KW-0812">Transmembrane</keyword>
<feature type="transmembrane region" description="Helical" evidence="7">
    <location>
        <begin position="58"/>
        <end position="81"/>
    </location>
</feature>
<feature type="domain" description="ABC transporter" evidence="8">
    <location>
        <begin position="365"/>
        <end position="574"/>
    </location>
</feature>
<keyword evidence="3" id="KW-0547">Nucleotide-binding</keyword>
<evidence type="ECO:0000256" key="5">
    <source>
        <dbReference type="ARBA" id="ARBA00022989"/>
    </source>
</evidence>
<evidence type="ECO:0000259" key="8">
    <source>
        <dbReference type="PROSITE" id="PS50893"/>
    </source>
</evidence>
<dbReference type="NCBIfam" id="TIGR01194">
    <property type="entry name" value="cyc_pep_trnsptr"/>
    <property type="match status" value="1"/>
</dbReference>
<dbReference type="InterPro" id="IPR027417">
    <property type="entry name" value="P-loop_NTPase"/>
</dbReference>
<dbReference type="GO" id="GO:0140359">
    <property type="term" value="F:ABC-type transporter activity"/>
    <property type="evidence" value="ECO:0007669"/>
    <property type="project" value="InterPro"/>
</dbReference>
<comment type="caution">
    <text evidence="10">The sequence shown here is derived from an EMBL/GenBank/DDBJ whole genome shotgun (WGS) entry which is preliminary data.</text>
</comment>
<dbReference type="PROSITE" id="PS00211">
    <property type="entry name" value="ABC_TRANSPORTER_1"/>
    <property type="match status" value="1"/>
</dbReference>
<dbReference type="PROSITE" id="PS50893">
    <property type="entry name" value="ABC_TRANSPORTER_2"/>
    <property type="match status" value="1"/>
</dbReference>
<dbReference type="GO" id="GO:0005886">
    <property type="term" value="C:plasma membrane"/>
    <property type="evidence" value="ECO:0007669"/>
    <property type="project" value="UniProtKB-SubCell"/>
</dbReference>
<dbReference type="PANTHER" id="PTHR24221">
    <property type="entry name" value="ATP-BINDING CASSETTE SUB-FAMILY B"/>
    <property type="match status" value="1"/>
</dbReference>
<dbReference type="GO" id="GO:0005524">
    <property type="term" value="F:ATP binding"/>
    <property type="evidence" value="ECO:0007669"/>
    <property type="project" value="UniProtKB-KW"/>
</dbReference>
<dbReference type="GO" id="GO:0016887">
    <property type="term" value="F:ATP hydrolysis activity"/>
    <property type="evidence" value="ECO:0007669"/>
    <property type="project" value="InterPro"/>
</dbReference>
<dbReference type="EMBL" id="JADEWZ010000002">
    <property type="protein sequence ID" value="MBE9114693.1"/>
    <property type="molecule type" value="Genomic_DNA"/>
</dbReference>
<dbReference type="InterPro" id="IPR017871">
    <property type="entry name" value="ABC_transporter-like_CS"/>
</dbReference>
<dbReference type="InterPro" id="IPR003439">
    <property type="entry name" value="ABC_transporter-like_ATP-bd"/>
</dbReference>
<comment type="subcellular location">
    <subcellularLocation>
        <location evidence="1">Cell membrane</location>
        <topology evidence="1">Multi-pass membrane protein</topology>
    </subcellularLocation>
</comment>
<gene>
    <name evidence="10" type="ORF">IQ249_02165</name>
</gene>
<evidence type="ECO:0000313" key="11">
    <source>
        <dbReference type="Proteomes" id="UP000654482"/>
    </source>
</evidence>
<feature type="transmembrane region" description="Helical" evidence="7">
    <location>
        <begin position="250"/>
        <end position="268"/>
    </location>
</feature>
<evidence type="ECO:0000256" key="2">
    <source>
        <dbReference type="ARBA" id="ARBA00022692"/>
    </source>
</evidence>
<keyword evidence="5 7" id="KW-1133">Transmembrane helix</keyword>
<evidence type="ECO:0000313" key="10">
    <source>
        <dbReference type="EMBL" id="MBE9114693.1"/>
    </source>
</evidence>
<evidence type="ECO:0000259" key="9">
    <source>
        <dbReference type="PROSITE" id="PS50929"/>
    </source>
</evidence>
<keyword evidence="6 7" id="KW-0472">Membrane</keyword>
<dbReference type="Gene3D" id="3.40.50.300">
    <property type="entry name" value="P-loop containing nucleotide triphosphate hydrolases"/>
    <property type="match status" value="1"/>
</dbReference>
<dbReference type="Pfam" id="PF00005">
    <property type="entry name" value="ABC_tran"/>
    <property type="match status" value="1"/>
</dbReference>
<dbReference type="PANTHER" id="PTHR24221:SF654">
    <property type="entry name" value="ATP-BINDING CASSETTE SUB-FAMILY B MEMBER 6"/>
    <property type="match status" value="1"/>
</dbReference>
<accession>A0A8J7AMP7</accession>
<dbReference type="SMART" id="SM00382">
    <property type="entry name" value="AAA"/>
    <property type="match status" value="1"/>
</dbReference>
<evidence type="ECO:0000256" key="7">
    <source>
        <dbReference type="SAM" id="Phobius"/>
    </source>
</evidence>
<evidence type="ECO:0000256" key="3">
    <source>
        <dbReference type="ARBA" id="ARBA00022741"/>
    </source>
</evidence>
<evidence type="ECO:0000256" key="4">
    <source>
        <dbReference type="ARBA" id="ARBA00022840"/>
    </source>
</evidence>
<feature type="transmembrane region" description="Helical" evidence="7">
    <location>
        <begin position="157"/>
        <end position="177"/>
    </location>
</feature>
<dbReference type="CDD" id="cd03228">
    <property type="entry name" value="ABCC_MRP_Like"/>
    <property type="match status" value="1"/>
</dbReference>
<dbReference type="SUPFAM" id="SSF52540">
    <property type="entry name" value="P-loop containing nucleoside triphosphate hydrolases"/>
    <property type="match status" value="1"/>
</dbReference>
<dbReference type="Pfam" id="PF00664">
    <property type="entry name" value="ABC_membrane"/>
    <property type="match status" value="1"/>
</dbReference>
<keyword evidence="11" id="KW-1185">Reference proteome</keyword>
<evidence type="ECO:0000256" key="1">
    <source>
        <dbReference type="ARBA" id="ARBA00004651"/>
    </source>
</evidence>
<dbReference type="AlphaFoldDB" id="A0A8J7AMP7"/>
<dbReference type="Gene3D" id="1.20.1560.10">
    <property type="entry name" value="ABC transporter type 1, transmembrane domain"/>
    <property type="match status" value="1"/>
</dbReference>
<dbReference type="InterPro" id="IPR011527">
    <property type="entry name" value="ABC1_TM_dom"/>
</dbReference>
<sequence length="575" mass="64313">MNLISFLLRSSWKMVAIAIATGFLSGGSSAGLIALVSRAIASDRVFSGSGIALRIDPAIAWGFVGLAAIALLTSIMARILLIRLSQDAVFQLRMRLSRQILASELSNLEKLGSPRLLATLTEDVQAISNAVYVLPFLCINLAISIGGLLYITWLSWSMFLVVMGLSAIAFLSTRILLRNARKLLALAREEQDLLFKHFRAVTTGTKELKLHAERRKDFLSGDLTVTASQFRRYTVRGLSLFATTDSWGKLIFFFAIGLVLFILPHWFAIAPQTLAGYILTFTYLMGPMENIVNKLPLISKANIALQKIDALGLSLVSHGEEEKVVIRDRLSEEVGLRTNATHPSPRQSSTIELDKNAITQTSPILTLKGVTHTYPSDDDLYFTLGPIDLSFKTGEIVFIIGGNGSGKSTLAKLITGLYNPEAGEISLKGHPITPQNREWYRQHFSAVFSDFYLFDRLLGFDLDDLDTQARNYLKQLQLDRKVTVQKGQLSTTNLSQGQRKRLALLTAYLEDRPIYLFDEWAADQDPAFKKIFYTEFLPQLRDRGKTILAISHDDRYFDRGDRLIKLDYGQIVYDK</sequence>
<dbReference type="Proteomes" id="UP000654482">
    <property type="component" value="Unassembled WGS sequence"/>
</dbReference>
<dbReference type="GO" id="GO:0015833">
    <property type="term" value="P:peptide transport"/>
    <property type="evidence" value="ECO:0007669"/>
    <property type="project" value="InterPro"/>
</dbReference>
<organism evidence="10 11">
    <name type="scientific">Lusitaniella coriacea LEGE 07157</name>
    <dbReference type="NCBI Taxonomy" id="945747"/>
    <lineage>
        <taxon>Bacteria</taxon>
        <taxon>Bacillati</taxon>
        <taxon>Cyanobacteriota</taxon>
        <taxon>Cyanophyceae</taxon>
        <taxon>Spirulinales</taxon>
        <taxon>Lusitaniellaceae</taxon>
        <taxon>Lusitaniella</taxon>
    </lineage>
</organism>
<dbReference type="PROSITE" id="PS50929">
    <property type="entry name" value="ABC_TM1F"/>
    <property type="match status" value="1"/>
</dbReference>
<dbReference type="InterPro" id="IPR003593">
    <property type="entry name" value="AAA+_ATPase"/>
</dbReference>
<dbReference type="InterPro" id="IPR036640">
    <property type="entry name" value="ABC1_TM_sf"/>
</dbReference>
<name>A0A8J7AMP7_9CYAN</name>